<dbReference type="RefSeq" id="WP_338291232.1">
    <property type="nucleotide sequence ID" value="NZ_AP027272.1"/>
</dbReference>
<feature type="signal peptide" evidence="1">
    <location>
        <begin position="1"/>
        <end position="23"/>
    </location>
</feature>
<evidence type="ECO:0000313" key="4">
    <source>
        <dbReference type="Proteomes" id="UP001333710"/>
    </source>
</evidence>
<dbReference type="Proteomes" id="UP001333710">
    <property type="component" value="Chromosome"/>
</dbReference>
<evidence type="ECO:0000313" key="3">
    <source>
        <dbReference type="EMBL" id="BDX05263.1"/>
    </source>
</evidence>
<reference evidence="3" key="1">
    <citation type="submission" date="2023-01" db="EMBL/GenBank/DDBJ databases">
        <title>Complete genome sequence of Planctobacterium marinum strain Dej080120_11.</title>
        <authorList>
            <person name="Ueki S."/>
            <person name="Maruyama F."/>
        </authorList>
    </citation>
    <scope>NUCLEOTIDE SEQUENCE</scope>
    <source>
        <strain evidence="3">Dej080120_11</strain>
    </source>
</reference>
<protein>
    <recommendedName>
        <fullName evidence="2">Solute-binding protein family 3/N-terminal domain-containing protein</fullName>
    </recommendedName>
</protein>
<dbReference type="Gene3D" id="3.40.190.10">
    <property type="entry name" value="Periplasmic binding protein-like II"/>
    <property type="match status" value="2"/>
</dbReference>
<dbReference type="PANTHER" id="PTHR38834:SF3">
    <property type="entry name" value="SOLUTE-BINDING PROTEIN FAMILY 3_N-TERMINAL DOMAIN-CONTAINING PROTEIN"/>
    <property type="match status" value="1"/>
</dbReference>
<sequence>MLRRGALYGILCSVLLMAGKTAADEILFVAEQLPPIHFINSQKQADGFLVKLAQAAADRAGLPSRVELMPQARAFEQSTSQSNVFMLSLLRSDTREKQFQWVGSVYETKAFLIGLAERSDIQLSSLEDAKSLVVGTVRGYFSEYWLRQRGFSDKHNLGLAVQYDHLWGMLFKGHVDLVLTNALSQNLEINKAGYKPEQVKRYLALPELTRELYIATGLNTNKKIVEQLSSGLESMKVDGTYQALKAEWLD</sequence>
<keyword evidence="1" id="KW-0732">Signal</keyword>
<dbReference type="AlphaFoldDB" id="A0AA48HSZ1"/>
<feature type="chain" id="PRO_5041458532" description="Solute-binding protein family 3/N-terminal domain-containing protein" evidence="1">
    <location>
        <begin position="24"/>
        <end position="250"/>
    </location>
</feature>
<proteinExistence type="predicted"/>
<dbReference type="EMBL" id="AP027272">
    <property type="protein sequence ID" value="BDX05263.1"/>
    <property type="molecule type" value="Genomic_DNA"/>
</dbReference>
<dbReference type="PANTHER" id="PTHR38834">
    <property type="entry name" value="PERIPLASMIC SUBSTRATE BINDING PROTEIN FAMILY 3"/>
    <property type="match status" value="1"/>
</dbReference>
<dbReference type="KEGG" id="pmaw:MACH26_07840"/>
<gene>
    <name evidence="3" type="ORF">MACH26_07840</name>
</gene>
<accession>A0AA48HSZ1</accession>
<evidence type="ECO:0000256" key="1">
    <source>
        <dbReference type="SAM" id="SignalP"/>
    </source>
</evidence>
<dbReference type="InterPro" id="IPR001638">
    <property type="entry name" value="Solute-binding_3/MltF_N"/>
</dbReference>
<feature type="domain" description="Solute-binding protein family 3/N-terminal" evidence="2">
    <location>
        <begin position="29"/>
        <end position="249"/>
    </location>
</feature>
<name>A0AA48HSZ1_9ALTE</name>
<organism evidence="3 4">
    <name type="scientific">Planctobacterium marinum</name>
    <dbReference type="NCBI Taxonomy" id="1631968"/>
    <lineage>
        <taxon>Bacteria</taxon>
        <taxon>Pseudomonadati</taxon>
        <taxon>Pseudomonadota</taxon>
        <taxon>Gammaproteobacteria</taxon>
        <taxon>Alteromonadales</taxon>
        <taxon>Alteromonadaceae</taxon>
        <taxon>Planctobacterium</taxon>
    </lineage>
</organism>
<dbReference type="Pfam" id="PF00497">
    <property type="entry name" value="SBP_bac_3"/>
    <property type="match status" value="1"/>
</dbReference>
<keyword evidence="4" id="KW-1185">Reference proteome</keyword>
<evidence type="ECO:0000259" key="2">
    <source>
        <dbReference type="Pfam" id="PF00497"/>
    </source>
</evidence>
<dbReference type="SUPFAM" id="SSF53850">
    <property type="entry name" value="Periplasmic binding protein-like II"/>
    <property type="match status" value="1"/>
</dbReference>